<feature type="transmembrane region" description="Helical" evidence="1">
    <location>
        <begin position="26"/>
        <end position="51"/>
    </location>
</feature>
<reference evidence="2 3" key="1">
    <citation type="submission" date="2022-11" db="EMBL/GenBank/DDBJ databases">
        <title>Anaerobic phenanthrene biodegradation by a DNRA strain PheN6.</title>
        <authorList>
            <person name="Zhang Z."/>
        </authorList>
    </citation>
    <scope>NUCLEOTIDE SEQUENCE [LARGE SCALE GENOMIC DNA]</scope>
    <source>
        <strain evidence="2 3">PheN6</strain>
    </source>
</reference>
<organism evidence="2 3">
    <name type="scientific">Intrasporangium calvum</name>
    <dbReference type="NCBI Taxonomy" id="53358"/>
    <lineage>
        <taxon>Bacteria</taxon>
        <taxon>Bacillati</taxon>
        <taxon>Actinomycetota</taxon>
        <taxon>Actinomycetes</taxon>
        <taxon>Micrococcales</taxon>
        <taxon>Intrasporangiaceae</taxon>
        <taxon>Intrasporangium</taxon>
    </lineage>
</organism>
<gene>
    <name evidence="2" type="ORF">OO014_11825</name>
</gene>
<dbReference type="RefSeq" id="WP_272462523.1">
    <property type="nucleotide sequence ID" value="NZ_JAPFQL010000048.1"/>
</dbReference>
<sequence>MSQTDVPINSDPAPELRRRIPSRRRYLLAALLAVGGILAAVALALVLYGALADHSDGFQRASVPGELTLHVDAPATYYVYAEGEHFLPRSVRVTDPAGQGVAVEAVPSGPHYEHGGTGGAAIGKFDATLAGDYRIAVPTGTANESRFAVGAPFPLWMWLPPDPVAWAILIMGVGSGIVIATRTASQRRRGRVL</sequence>
<name>A0ABT5GI64_9MICO</name>
<evidence type="ECO:0000313" key="3">
    <source>
        <dbReference type="Proteomes" id="UP001150259"/>
    </source>
</evidence>
<dbReference type="EMBL" id="JAPFQL010000048">
    <property type="protein sequence ID" value="MDC5697949.1"/>
    <property type="molecule type" value="Genomic_DNA"/>
</dbReference>
<keyword evidence="3" id="KW-1185">Reference proteome</keyword>
<feature type="transmembrane region" description="Helical" evidence="1">
    <location>
        <begin position="164"/>
        <end position="181"/>
    </location>
</feature>
<proteinExistence type="predicted"/>
<evidence type="ECO:0000313" key="2">
    <source>
        <dbReference type="EMBL" id="MDC5697949.1"/>
    </source>
</evidence>
<protein>
    <submittedName>
        <fullName evidence="2">Uncharacterized protein</fullName>
    </submittedName>
</protein>
<comment type="caution">
    <text evidence="2">The sequence shown here is derived from an EMBL/GenBank/DDBJ whole genome shotgun (WGS) entry which is preliminary data.</text>
</comment>
<keyword evidence="1" id="KW-1133">Transmembrane helix</keyword>
<keyword evidence="1" id="KW-0472">Membrane</keyword>
<dbReference type="Proteomes" id="UP001150259">
    <property type="component" value="Unassembled WGS sequence"/>
</dbReference>
<evidence type="ECO:0000256" key="1">
    <source>
        <dbReference type="SAM" id="Phobius"/>
    </source>
</evidence>
<accession>A0ABT5GI64</accession>
<keyword evidence="1" id="KW-0812">Transmembrane</keyword>